<proteinExistence type="predicted"/>
<evidence type="ECO:0000313" key="3">
    <source>
        <dbReference type="Proteomes" id="UP000034883"/>
    </source>
</evidence>
<dbReference type="STRING" id="927083.DB32_001757"/>
<keyword evidence="1" id="KW-0175">Coiled coil</keyword>
<name>A0A0F6W146_9BACT</name>
<reference evidence="2 3" key="1">
    <citation type="submission" date="2015-03" db="EMBL/GenBank/DDBJ databases">
        <title>Genome assembly of Sandaracinus amylolyticus DSM 53668.</title>
        <authorList>
            <person name="Sharma G."/>
            <person name="Subramanian S."/>
        </authorList>
    </citation>
    <scope>NUCLEOTIDE SEQUENCE [LARGE SCALE GENOMIC DNA]</scope>
    <source>
        <strain evidence="2 3">DSM 53668</strain>
    </source>
</reference>
<accession>A0A0F6W146</accession>
<dbReference type="RefSeq" id="WP_053231932.1">
    <property type="nucleotide sequence ID" value="NZ_CP011125.1"/>
</dbReference>
<sequence>MQLVVAIALAIVACAVLYVLARPPRPRARSVAELRDQLRRMTHDADVAERLVDRMRRRHPDASERTVLRLAIAELRADRRR</sequence>
<keyword evidence="3" id="KW-1185">Reference proteome</keyword>
<feature type="coiled-coil region" evidence="1">
    <location>
        <begin position="31"/>
        <end position="58"/>
    </location>
</feature>
<protein>
    <submittedName>
        <fullName evidence="2">Uncharacterized protein</fullName>
    </submittedName>
</protein>
<evidence type="ECO:0000256" key="1">
    <source>
        <dbReference type="SAM" id="Coils"/>
    </source>
</evidence>
<gene>
    <name evidence="2" type="ORF">DB32_001757</name>
</gene>
<dbReference type="Proteomes" id="UP000034883">
    <property type="component" value="Chromosome"/>
</dbReference>
<evidence type="ECO:0000313" key="2">
    <source>
        <dbReference type="EMBL" id="AKF04608.1"/>
    </source>
</evidence>
<dbReference type="AlphaFoldDB" id="A0A0F6W146"/>
<dbReference type="EMBL" id="CP011125">
    <property type="protein sequence ID" value="AKF04608.1"/>
    <property type="molecule type" value="Genomic_DNA"/>
</dbReference>
<dbReference type="KEGG" id="samy:DB32_001757"/>
<organism evidence="2 3">
    <name type="scientific">Sandaracinus amylolyticus</name>
    <dbReference type="NCBI Taxonomy" id="927083"/>
    <lineage>
        <taxon>Bacteria</taxon>
        <taxon>Pseudomonadati</taxon>
        <taxon>Myxococcota</taxon>
        <taxon>Polyangia</taxon>
        <taxon>Polyangiales</taxon>
        <taxon>Sandaracinaceae</taxon>
        <taxon>Sandaracinus</taxon>
    </lineage>
</organism>